<dbReference type="SUPFAM" id="SSF52540">
    <property type="entry name" value="P-loop containing nucleoside triphosphate hydrolases"/>
    <property type="match status" value="1"/>
</dbReference>
<accession>A0A381U4W0</accession>
<dbReference type="GO" id="GO:0006260">
    <property type="term" value="P:DNA replication"/>
    <property type="evidence" value="ECO:0007669"/>
    <property type="project" value="TreeGrafter"/>
</dbReference>
<evidence type="ECO:0000259" key="1">
    <source>
        <dbReference type="Pfam" id="PF01695"/>
    </source>
</evidence>
<dbReference type="EMBL" id="UINC01005738">
    <property type="protein sequence ID" value="SVA23246.1"/>
    <property type="molecule type" value="Genomic_DNA"/>
</dbReference>
<dbReference type="PANTHER" id="PTHR30050:SF4">
    <property type="entry name" value="ATP-BINDING PROTEIN RV3427C IN INSERTION SEQUENCE-RELATED"/>
    <property type="match status" value="1"/>
</dbReference>
<dbReference type="GO" id="GO:0005524">
    <property type="term" value="F:ATP binding"/>
    <property type="evidence" value="ECO:0007669"/>
    <property type="project" value="InterPro"/>
</dbReference>
<organism evidence="2">
    <name type="scientific">marine metagenome</name>
    <dbReference type="NCBI Taxonomy" id="408172"/>
    <lineage>
        <taxon>unclassified sequences</taxon>
        <taxon>metagenomes</taxon>
        <taxon>ecological metagenomes</taxon>
    </lineage>
</organism>
<name>A0A381U4W0_9ZZZZ</name>
<gene>
    <name evidence="2" type="ORF">METZ01_LOCUS76100</name>
</gene>
<dbReference type="AlphaFoldDB" id="A0A381U4W0"/>
<dbReference type="Gene3D" id="3.40.50.300">
    <property type="entry name" value="P-loop containing nucleotide triphosphate hydrolases"/>
    <property type="match status" value="1"/>
</dbReference>
<protein>
    <recommendedName>
        <fullName evidence="1">IstB-like ATP-binding domain-containing protein</fullName>
    </recommendedName>
</protein>
<dbReference type="InterPro" id="IPR027417">
    <property type="entry name" value="P-loop_NTPase"/>
</dbReference>
<reference evidence="2" key="1">
    <citation type="submission" date="2018-05" db="EMBL/GenBank/DDBJ databases">
        <authorList>
            <person name="Lanie J.A."/>
            <person name="Ng W.-L."/>
            <person name="Kazmierczak K.M."/>
            <person name="Andrzejewski T.M."/>
            <person name="Davidsen T.M."/>
            <person name="Wayne K.J."/>
            <person name="Tettelin H."/>
            <person name="Glass J.I."/>
            <person name="Rusch D."/>
            <person name="Podicherti R."/>
            <person name="Tsui H.-C.T."/>
            <person name="Winkler M.E."/>
        </authorList>
    </citation>
    <scope>NUCLEOTIDE SEQUENCE</scope>
</reference>
<sequence length="197" mass="22263">MMERMTFAAFDPAGNAADREDRFSLEHALTAAKTFVRYPDGWLLLAGPHGCGKTHLSAAIIGESIRAGQVAFFAFVPDLLDHLRSTFSPHSSIEYDHLFEQVKSIPLLVLDDLGAESGTQWAQEKLYQLFVHRHNRRLPTVINTYLPMKELEHAHPRVASRLKDTALVNWIPISAPDFRDSLSPNPHFTKNPQQKPR</sequence>
<dbReference type="PANTHER" id="PTHR30050">
    <property type="entry name" value="CHROMOSOMAL REPLICATION INITIATOR PROTEIN DNAA"/>
    <property type="match status" value="1"/>
</dbReference>
<dbReference type="Pfam" id="PF01695">
    <property type="entry name" value="IstB_IS21"/>
    <property type="match status" value="1"/>
</dbReference>
<proteinExistence type="predicted"/>
<evidence type="ECO:0000313" key="2">
    <source>
        <dbReference type="EMBL" id="SVA23246.1"/>
    </source>
</evidence>
<feature type="domain" description="IstB-like ATP-binding" evidence="1">
    <location>
        <begin position="43"/>
        <end position="152"/>
    </location>
</feature>
<dbReference type="InterPro" id="IPR002611">
    <property type="entry name" value="IstB_ATP-bd"/>
</dbReference>